<keyword evidence="3" id="KW-1185">Reference proteome</keyword>
<sequence>MGCATGIITNDVEIPLYTWVIEKPATLAQRQDNHLNKTAHGKDTIAPPTKML</sequence>
<protein>
    <submittedName>
        <fullName evidence="2">Uncharacterized protein</fullName>
    </submittedName>
</protein>
<dbReference type="AlphaFoldDB" id="A0A0L0F9L9"/>
<dbReference type="EMBL" id="KQ245636">
    <property type="protein sequence ID" value="KNC73424.1"/>
    <property type="molecule type" value="Genomic_DNA"/>
</dbReference>
<feature type="region of interest" description="Disordered" evidence="1">
    <location>
        <begin position="32"/>
        <end position="52"/>
    </location>
</feature>
<dbReference type="Proteomes" id="UP000054560">
    <property type="component" value="Unassembled WGS sequence"/>
</dbReference>
<proteinExistence type="predicted"/>
<name>A0A0L0F9L9_9EUKA</name>
<dbReference type="RefSeq" id="XP_014147326.1">
    <property type="nucleotide sequence ID" value="XM_014291851.1"/>
</dbReference>
<feature type="compositionally biased region" description="Basic and acidic residues" evidence="1">
    <location>
        <begin position="32"/>
        <end position="43"/>
    </location>
</feature>
<evidence type="ECO:0000313" key="3">
    <source>
        <dbReference type="Proteomes" id="UP000054560"/>
    </source>
</evidence>
<evidence type="ECO:0000313" key="2">
    <source>
        <dbReference type="EMBL" id="KNC73424.1"/>
    </source>
</evidence>
<dbReference type="GeneID" id="25914524"/>
<gene>
    <name evidence="2" type="ORF">SARC_14020</name>
</gene>
<accession>A0A0L0F9L9</accession>
<evidence type="ECO:0000256" key="1">
    <source>
        <dbReference type="SAM" id="MobiDB-lite"/>
    </source>
</evidence>
<reference evidence="2 3" key="1">
    <citation type="submission" date="2011-02" db="EMBL/GenBank/DDBJ databases">
        <title>The Genome Sequence of Sphaeroforma arctica JP610.</title>
        <authorList>
            <consortium name="The Broad Institute Genome Sequencing Platform"/>
            <person name="Russ C."/>
            <person name="Cuomo C."/>
            <person name="Young S.K."/>
            <person name="Zeng Q."/>
            <person name="Gargeya S."/>
            <person name="Alvarado L."/>
            <person name="Berlin A."/>
            <person name="Chapman S.B."/>
            <person name="Chen Z."/>
            <person name="Freedman E."/>
            <person name="Gellesch M."/>
            <person name="Goldberg J."/>
            <person name="Griggs A."/>
            <person name="Gujja S."/>
            <person name="Heilman E."/>
            <person name="Heiman D."/>
            <person name="Howarth C."/>
            <person name="Mehta T."/>
            <person name="Neiman D."/>
            <person name="Pearson M."/>
            <person name="Roberts A."/>
            <person name="Saif S."/>
            <person name="Shea T."/>
            <person name="Shenoy N."/>
            <person name="Sisk P."/>
            <person name="Stolte C."/>
            <person name="Sykes S."/>
            <person name="White J."/>
            <person name="Yandava C."/>
            <person name="Burger G."/>
            <person name="Gray M.W."/>
            <person name="Holland P.W.H."/>
            <person name="King N."/>
            <person name="Lang F.B.F."/>
            <person name="Roger A.J."/>
            <person name="Ruiz-Trillo I."/>
            <person name="Haas B."/>
            <person name="Nusbaum C."/>
            <person name="Birren B."/>
        </authorList>
    </citation>
    <scope>NUCLEOTIDE SEQUENCE [LARGE SCALE GENOMIC DNA]</scope>
    <source>
        <strain evidence="2 3">JP610</strain>
    </source>
</reference>
<feature type="non-terminal residue" evidence="2">
    <location>
        <position position="52"/>
    </location>
</feature>
<organism evidence="2 3">
    <name type="scientific">Sphaeroforma arctica JP610</name>
    <dbReference type="NCBI Taxonomy" id="667725"/>
    <lineage>
        <taxon>Eukaryota</taxon>
        <taxon>Ichthyosporea</taxon>
        <taxon>Ichthyophonida</taxon>
        <taxon>Sphaeroforma</taxon>
    </lineage>
</organism>